<dbReference type="Proteomes" id="UP001054945">
    <property type="component" value="Unassembled WGS sequence"/>
</dbReference>
<reference evidence="1 2" key="1">
    <citation type="submission" date="2021-06" db="EMBL/GenBank/DDBJ databases">
        <title>Caerostris extrusa draft genome.</title>
        <authorList>
            <person name="Kono N."/>
            <person name="Arakawa K."/>
        </authorList>
    </citation>
    <scope>NUCLEOTIDE SEQUENCE [LARGE SCALE GENOMIC DNA]</scope>
</reference>
<organism evidence="1 2">
    <name type="scientific">Caerostris extrusa</name>
    <name type="common">Bark spider</name>
    <name type="synonym">Caerostris bankana</name>
    <dbReference type="NCBI Taxonomy" id="172846"/>
    <lineage>
        <taxon>Eukaryota</taxon>
        <taxon>Metazoa</taxon>
        <taxon>Ecdysozoa</taxon>
        <taxon>Arthropoda</taxon>
        <taxon>Chelicerata</taxon>
        <taxon>Arachnida</taxon>
        <taxon>Araneae</taxon>
        <taxon>Araneomorphae</taxon>
        <taxon>Entelegynae</taxon>
        <taxon>Araneoidea</taxon>
        <taxon>Araneidae</taxon>
        <taxon>Caerostris</taxon>
    </lineage>
</organism>
<comment type="caution">
    <text evidence="1">The sequence shown here is derived from an EMBL/GenBank/DDBJ whole genome shotgun (WGS) entry which is preliminary data.</text>
</comment>
<dbReference type="EMBL" id="BPLR01003462">
    <property type="protein sequence ID" value="GIX84910.1"/>
    <property type="molecule type" value="Genomic_DNA"/>
</dbReference>
<evidence type="ECO:0000313" key="1">
    <source>
        <dbReference type="EMBL" id="GIX84910.1"/>
    </source>
</evidence>
<proteinExistence type="predicted"/>
<gene>
    <name evidence="1" type="ORF">CEXT_43631</name>
</gene>
<dbReference type="AlphaFoldDB" id="A0AAV4NJH0"/>
<accession>A0AAV4NJH0</accession>
<protein>
    <submittedName>
        <fullName evidence="1">Uncharacterized protein</fullName>
    </submittedName>
</protein>
<evidence type="ECO:0000313" key="2">
    <source>
        <dbReference type="Proteomes" id="UP001054945"/>
    </source>
</evidence>
<keyword evidence="2" id="KW-1185">Reference proteome</keyword>
<sequence>MEINQISDTVEKVVAPEIEDNAWLKAAHGHFREIINLTVHRDLRKDLNKPAETMLHLGTAAKVELGTKRSKIHLYCKAKGGIILLVIHRDKKSGAIKAGCETSQD</sequence>
<name>A0AAV4NJH0_CAEEX</name>